<feature type="chain" id="PRO_5036803851" evidence="1">
    <location>
        <begin position="18"/>
        <end position="202"/>
    </location>
</feature>
<gene>
    <name evidence="2" type="ORF">KBB96_18025</name>
</gene>
<evidence type="ECO:0000313" key="3">
    <source>
        <dbReference type="Proteomes" id="UP000676169"/>
    </source>
</evidence>
<name>A0A975IYT8_9BACT</name>
<proteinExistence type="predicted"/>
<evidence type="ECO:0000313" key="2">
    <source>
        <dbReference type="EMBL" id="QUE50746.1"/>
    </source>
</evidence>
<keyword evidence="1" id="KW-0732">Signal</keyword>
<protein>
    <submittedName>
        <fullName evidence="2">Uncharacterized protein</fullName>
    </submittedName>
</protein>
<feature type="signal peptide" evidence="1">
    <location>
        <begin position="1"/>
        <end position="17"/>
    </location>
</feature>
<dbReference type="AlphaFoldDB" id="A0A975IYT8"/>
<evidence type="ECO:0000256" key="1">
    <source>
        <dbReference type="SAM" id="SignalP"/>
    </source>
</evidence>
<sequence length="202" mass="21514">MLRHLFLALIGCAALHAAEIPLTDATVVPGERVGPIEKGMTLFGLKTLFGADKLKYVDLPGAEGETTPGAIAFKGTDREVQVVFNPDGDEKEIIEVRIVGKGWKFPDGLAKGASVAQVEKANGKPYKVSGFDWDYGGYADFTGGKLAGKVSVRFSHGSKELDKSLIGDRSIPSSDKKLRAAEVTAAEISVIFLLKTPAPEKP</sequence>
<keyword evidence="3" id="KW-1185">Reference proteome</keyword>
<dbReference type="EMBL" id="CP073100">
    <property type="protein sequence ID" value="QUE50746.1"/>
    <property type="molecule type" value="Genomic_DNA"/>
</dbReference>
<reference evidence="2" key="1">
    <citation type="submission" date="2021-04" db="EMBL/GenBank/DDBJ databases">
        <title>Luteolibacter sp. 32A isolated from the skin of an Anderson's salamander (Ambystoma andersonii).</title>
        <authorList>
            <person name="Spergser J."/>
            <person name="Busse H.-J."/>
        </authorList>
    </citation>
    <scope>NUCLEOTIDE SEQUENCE</scope>
    <source>
        <strain evidence="2">32A</strain>
    </source>
</reference>
<accession>A0A975IYT8</accession>
<dbReference type="RefSeq" id="WP_211630885.1">
    <property type="nucleotide sequence ID" value="NZ_CP073100.1"/>
</dbReference>
<dbReference type="KEGG" id="lamb:KBB96_18025"/>
<dbReference type="Proteomes" id="UP000676169">
    <property type="component" value="Chromosome"/>
</dbReference>
<organism evidence="2 3">
    <name type="scientific">Luteolibacter ambystomatis</name>
    <dbReference type="NCBI Taxonomy" id="2824561"/>
    <lineage>
        <taxon>Bacteria</taxon>
        <taxon>Pseudomonadati</taxon>
        <taxon>Verrucomicrobiota</taxon>
        <taxon>Verrucomicrobiia</taxon>
        <taxon>Verrucomicrobiales</taxon>
        <taxon>Verrucomicrobiaceae</taxon>
        <taxon>Luteolibacter</taxon>
    </lineage>
</organism>